<dbReference type="Gene3D" id="3.90.226.10">
    <property type="entry name" value="2-enoyl-CoA Hydratase, Chain A, domain 1"/>
    <property type="match status" value="1"/>
</dbReference>
<dbReference type="EMBL" id="JBHSQB010000007">
    <property type="protein sequence ID" value="MFC6096592.1"/>
    <property type="molecule type" value="Genomic_DNA"/>
</dbReference>
<evidence type="ECO:0000313" key="4">
    <source>
        <dbReference type="Proteomes" id="UP001596287"/>
    </source>
</evidence>
<feature type="domain" description="Tail specific protease" evidence="1">
    <location>
        <begin position="221"/>
        <end position="365"/>
    </location>
</feature>
<dbReference type="Pfam" id="PF03572">
    <property type="entry name" value="Peptidase_S41"/>
    <property type="match status" value="1"/>
</dbReference>
<dbReference type="PANTHER" id="PTHR32060">
    <property type="entry name" value="TAIL-SPECIFIC PROTEASE"/>
    <property type="match status" value="1"/>
</dbReference>
<feature type="domain" description="Peptidase S41 N-terminal" evidence="2">
    <location>
        <begin position="36"/>
        <end position="97"/>
    </location>
</feature>
<keyword evidence="3" id="KW-0378">Hydrolase</keyword>
<proteinExistence type="predicted"/>
<dbReference type="SUPFAM" id="SSF52096">
    <property type="entry name" value="ClpP/crotonase"/>
    <property type="match status" value="1"/>
</dbReference>
<dbReference type="Gene3D" id="2.30.42.10">
    <property type="match status" value="1"/>
</dbReference>
<reference evidence="4" key="1">
    <citation type="journal article" date="2019" name="Int. J. Syst. Evol. Microbiol.">
        <title>The Global Catalogue of Microorganisms (GCM) 10K type strain sequencing project: providing services to taxonomists for standard genome sequencing and annotation.</title>
        <authorList>
            <consortium name="The Broad Institute Genomics Platform"/>
            <consortium name="The Broad Institute Genome Sequencing Center for Infectious Disease"/>
            <person name="Wu L."/>
            <person name="Ma J."/>
        </authorList>
    </citation>
    <scope>NUCLEOTIDE SEQUENCE [LARGE SCALE GENOMIC DNA]</scope>
    <source>
        <strain evidence="4">CCUG 49679</strain>
    </source>
</reference>
<dbReference type="Pfam" id="PF18294">
    <property type="entry name" value="Pept_S41_N"/>
    <property type="match status" value="1"/>
</dbReference>
<protein>
    <submittedName>
        <fullName evidence="3">S41 family peptidase</fullName>
        <ecNumber evidence="3">3.4.-.-</ecNumber>
    </submittedName>
</protein>
<sequence>MKKTFIITIALFIGISTFFSCQDDLDDIEVPASLQVRDFIWKGLNLYYYWQEDVPNLSDDRFSGQAELNTFLQGYASPETLFQELRFEPGQTDRFSVMYSDYTALEGVLSGVTTNNGVDYQLIRKSEGSNDVVGWVRYIIPNSDASTKNIQRGDIFYAVDGTALTVDNYRTLLGSQTYTLNLANYDNGNFTPNGESVSLTKTQLSENPILLSQVYDYAPKKIGYLMYNGFYNEYDGQLNAVFGQFRSQGITDLVLDLRYNGGGSVQTATYLASMITGQFDGQVFAKQQWNSKVEAHFSQNNPENLINRFTSSISGVGAINSLNLTKVYVLTTGSTASASELVINGLAPHIQVIKIGEKTIGKNVGSITLYDSPTFQKSGRSSRHKYAMQPICFKVINSDGFGEYQDGIDPTGTPLEEDLGNLGQLGDVNEPYLSNAISQITGNGRIKSPAPLKSFARLKDRKALQPFGNEMYLNEIPFESLNIKFYENQ</sequence>
<dbReference type="InterPro" id="IPR005151">
    <property type="entry name" value="Tail-specific_protease"/>
</dbReference>
<evidence type="ECO:0000259" key="1">
    <source>
        <dbReference type="Pfam" id="PF03572"/>
    </source>
</evidence>
<dbReference type="PROSITE" id="PS51257">
    <property type="entry name" value="PROKAR_LIPOPROTEIN"/>
    <property type="match status" value="1"/>
</dbReference>
<dbReference type="InterPro" id="IPR036034">
    <property type="entry name" value="PDZ_sf"/>
</dbReference>
<dbReference type="Proteomes" id="UP001596287">
    <property type="component" value="Unassembled WGS sequence"/>
</dbReference>
<evidence type="ECO:0000313" key="3">
    <source>
        <dbReference type="EMBL" id="MFC6096592.1"/>
    </source>
</evidence>
<dbReference type="CDD" id="cd07561">
    <property type="entry name" value="Peptidase_S41_CPP_like"/>
    <property type="match status" value="1"/>
</dbReference>
<dbReference type="RefSeq" id="WP_379791449.1">
    <property type="nucleotide sequence ID" value="NZ_JBHSQB010000007.1"/>
</dbReference>
<keyword evidence="4" id="KW-1185">Reference proteome</keyword>
<dbReference type="GO" id="GO:0016787">
    <property type="term" value="F:hydrolase activity"/>
    <property type="evidence" value="ECO:0007669"/>
    <property type="project" value="UniProtKB-KW"/>
</dbReference>
<dbReference type="EC" id="3.4.-.-" evidence="3"/>
<organism evidence="3 4">
    <name type="scientific">Flavobacterium qiangtangense</name>
    <dbReference type="NCBI Taxonomy" id="1442595"/>
    <lineage>
        <taxon>Bacteria</taxon>
        <taxon>Pseudomonadati</taxon>
        <taxon>Bacteroidota</taxon>
        <taxon>Flavobacteriia</taxon>
        <taxon>Flavobacteriales</taxon>
        <taxon>Flavobacteriaceae</taxon>
        <taxon>Flavobacterium</taxon>
    </lineage>
</organism>
<evidence type="ECO:0000259" key="2">
    <source>
        <dbReference type="Pfam" id="PF18294"/>
    </source>
</evidence>
<dbReference type="InterPro" id="IPR041613">
    <property type="entry name" value="Pept_S41_N"/>
</dbReference>
<accession>A0ABW1PP91</accession>
<dbReference type="Gene3D" id="3.30.750.170">
    <property type="match status" value="1"/>
</dbReference>
<name>A0ABW1PP91_9FLAO</name>
<comment type="caution">
    <text evidence="3">The sequence shown here is derived from an EMBL/GenBank/DDBJ whole genome shotgun (WGS) entry which is preliminary data.</text>
</comment>
<gene>
    <name evidence="3" type="ORF">ACFPVY_08030</name>
</gene>
<dbReference type="PANTHER" id="PTHR32060:SF30">
    <property type="entry name" value="CARBOXY-TERMINAL PROCESSING PROTEASE CTPA"/>
    <property type="match status" value="1"/>
</dbReference>
<dbReference type="InterPro" id="IPR029045">
    <property type="entry name" value="ClpP/crotonase-like_dom_sf"/>
</dbReference>